<evidence type="ECO:0000313" key="2">
    <source>
        <dbReference type="EMBL" id="GMH04062.1"/>
    </source>
</evidence>
<evidence type="ECO:0000313" key="3">
    <source>
        <dbReference type="Proteomes" id="UP001279734"/>
    </source>
</evidence>
<evidence type="ECO:0008006" key="4">
    <source>
        <dbReference type="Google" id="ProtNLM"/>
    </source>
</evidence>
<organism evidence="2 3">
    <name type="scientific">Nepenthes gracilis</name>
    <name type="common">Slender pitcher plant</name>
    <dbReference type="NCBI Taxonomy" id="150966"/>
    <lineage>
        <taxon>Eukaryota</taxon>
        <taxon>Viridiplantae</taxon>
        <taxon>Streptophyta</taxon>
        <taxon>Embryophyta</taxon>
        <taxon>Tracheophyta</taxon>
        <taxon>Spermatophyta</taxon>
        <taxon>Magnoliopsida</taxon>
        <taxon>eudicotyledons</taxon>
        <taxon>Gunneridae</taxon>
        <taxon>Pentapetalae</taxon>
        <taxon>Caryophyllales</taxon>
        <taxon>Nepenthaceae</taxon>
        <taxon>Nepenthes</taxon>
    </lineage>
</organism>
<feature type="chain" id="PRO_5042150950" description="Secreted protein" evidence="1">
    <location>
        <begin position="21"/>
        <end position="119"/>
    </location>
</feature>
<feature type="signal peptide" evidence="1">
    <location>
        <begin position="1"/>
        <end position="20"/>
    </location>
</feature>
<sequence>MTAGADLLLAVLVALQESGSNSVADYSSDFSQQAGEVLVKILFQCACLESLLQNRILHSCPPRPFCDSDFPRSSIGLECGNLFLHIFLVLLHHALCVAAAISEVILLSSPRSQDIGWCV</sequence>
<evidence type="ECO:0000256" key="1">
    <source>
        <dbReference type="SAM" id="SignalP"/>
    </source>
</evidence>
<reference evidence="2" key="1">
    <citation type="submission" date="2023-05" db="EMBL/GenBank/DDBJ databases">
        <title>Nepenthes gracilis genome sequencing.</title>
        <authorList>
            <person name="Fukushima K."/>
        </authorList>
    </citation>
    <scope>NUCLEOTIDE SEQUENCE</scope>
    <source>
        <strain evidence="2">SING2019-196</strain>
    </source>
</reference>
<protein>
    <recommendedName>
        <fullName evidence="4">Secreted protein</fullName>
    </recommendedName>
</protein>
<keyword evidence="1" id="KW-0732">Signal</keyword>
<dbReference type="EMBL" id="BSYO01000004">
    <property type="protein sequence ID" value="GMH04062.1"/>
    <property type="molecule type" value="Genomic_DNA"/>
</dbReference>
<proteinExistence type="predicted"/>
<dbReference type="Proteomes" id="UP001279734">
    <property type="component" value="Unassembled WGS sequence"/>
</dbReference>
<name>A0AAD3XGV8_NEPGR</name>
<dbReference type="AlphaFoldDB" id="A0AAD3XGV8"/>
<keyword evidence="3" id="KW-1185">Reference proteome</keyword>
<accession>A0AAD3XGV8</accession>
<gene>
    <name evidence="2" type="ORF">Nepgr_005901</name>
</gene>
<comment type="caution">
    <text evidence="2">The sequence shown here is derived from an EMBL/GenBank/DDBJ whole genome shotgun (WGS) entry which is preliminary data.</text>
</comment>